<feature type="compositionally biased region" description="Basic and acidic residues" evidence="6">
    <location>
        <begin position="498"/>
        <end position="511"/>
    </location>
</feature>
<evidence type="ECO:0000256" key="1">
    <source>
        <dbReference type="ARBA" id="ARBA00004442"/>
    </source>
</evidence>
<dbReference type="Proteomes" id="UP000284243">
    <property type="component" value="Unassembled WGS sequence"/>
</dbReference>
<keyword evidence="3" id="KW-0732">Signal</keyword>
<dbReference type="Pfam" id="PF14322">
    <property type="entry name" value="SusD-like_3"/>
    <property type="match status" value="1"/>
</dbReference>
<dbReference type="InterPro" id="IPR033985">
    <property type="entry name" value="SusD-like_N"/>
</dbReference>
<comment type="subcellular location">
    <subcellularLocation>
        <location evidence="1">Cell outer membrane</location>
    </subcellularLocation>
</comment>
<accession>A0A412TW26</accession>
<evidence type="ECO:0000256" key="3">
    <source>
        <dbReference type="ARBA" id="ARBA00022729"/>
    </source>
</evidence>
<dbReference type="PROSITE" id="PS51257">
    <property type="entry name" value="PROKAR_LIPOPROTEIN"/>
    <property type="match status" value="1"/>
</dbReference>
<feature type="domain" description="RagB/SusD" evidence="7">
    <location>
        <begin position="360"/>
        <end position="496"/>
    </location>
</feature>
<dbReference type="Pfam" id="PF07980">
    <property type="entry name" value="SusD_RagB"/>
    <property type="match status" value="1"/>
</dbReference>
<dbReference type="GO" id="GO:0009279">
    <property type="term" value="C:cell outer membrane"/>
    <property type="evidence" value="ECO:0007669"/>
    <property type="project" value="UniProtKB-SubCell"/>
</dbReference>
<name>A0A412TW26_9BACT</name>
<comment type="caution">
    <text evidence="9">The sequence shown here is derived from an EMBL/GenBank/DDBJ whole genome shotgun (WGS) entry which is preliminary data.</text>
</comment>
<keyword evidence="5" id="KW-0998">Cell outer membrane</keyword>
<evidence type="ECO:0000313" key="10">
    <source>
        <dbReference type="Proteomes" id="UP000284243"/>
    </source>
</evidence>
<dbReference type="SUPFAM" id="SSF48452">
    <property type="entry name" value="TPR-like"/>
    <property type="match status" value="1"/>
</dbReference>
<dbReference type="InterPro" id="IPR012944">
    <property type="entry name" value="SusD_RagB_dom"/>
</dbReference>
<reference evidence="9 10" key="1">
    <citation type="submission" date="2018-08" db="EMBL/GenBank/DDBJ databases">
        <title>A genome reference for cultivated species of the human gut microbiota.</title>
        <authorList>
            <person name="Zou Y."/>
            <person name="Xue W."/>
            <person name="Luo G."/>
        </authorList>
    </citation>
    <scope>NUCLEOTIDE SEQUENCE [LARGE SCALE GENOMIC DNA]</scope>
    <source>
        <strain evidence="9 10">AF16-14</strain>
    </source>
</reference>
<sequence length="517" mass="59899">MKNIYVIIVFFLCGCSNFLSEYSQDMVRAKTVADFDEVLLGSVYVPSNATTTTLINRESCSWFNIMDDDISSVRSEQASGDGSWTARNKYYDLHAMTYGYYTWQQDVTEKPDGSQGFTDNTTWNDLYARINYTNVILDELDEITPDNERDELKKNRIMGETYFLRAQFFFILANLYAAPYAPETAATTLAVPLKLTPYVEHDKEKDTQFTRTTLDRVYARIIEDLQESVRCFERGEVVSYRKIYRANKEAAQLLLSRVYLYMQDWENARMAAENFLKMDVTLEPMGDFLTSPFITEDNSEVLFSQSSQHLQNVLTAEAPDFCVSSDLYRLYDAANDYRISFFQRVSSDSIALVNKFPMDSDVNHRVSDVLMLRVAEGYLNMAEACAMLGDAGANTYLNALRRMRIGGYADQNYTGDELIGQVREERRKELCFEGHRWFDLRRYSVCSQLPFRKQIVHPFHTYNDDGGYTGTRVFVLKENETNVWTFLIPETTIDFDRIPMENNERDSREPLNENDNN</sequence>
<feature type="region of interest" description="Disordered" evidence="6">
    <location>
        <begin position="498"/>
        <end position="517"/>
    </location>
</feature>
<evidence type="ECO:0000256" key="4">
    <source>
        <dbReference type="ARBA" id="ARBA00023136"/>
    </source>
</evidence>
<evidence type="ECO:0000259" key="8">
    <source>
        <dbReference type="Pfam" id="PF14322"/>
    </source>
</evidence>
<gene>
    <name evidence="9" type="ORF">DWW57_02905</name>
</gene>
<evidence type="ECO:0000259" key="7">
    <source>
        <dbReference type="Pfam" id="PF07980"/>
    </source>
</evidence>
<evidence type="ECO:0000256" key="6">
    <source>
        <dbReference type="SAM" id="MobiDB-lite"/>
    </source>
</evidence>
<evidence type="ECO:0000256" key="5">
    <source>
        <dbReference type="ARBA" id="ARBA00023237"/>
    </source>
</evidence>
<dbReference type="CDD" id="cd08977">
    <property type="entry name" value="SusD"/>
    <property type="match status" value="1"/>
</dbReference>
<dbReference type="InterPro" id="IPR011990">
    <property type="entry name" value="TPR-like_helical_dom_sf"/>
</dbReference>
<dbReference type="AlphaFoldDB" id="A0A412TW26"/>
<protein>
    <submittedName>
        <fullName evidence="9">RagB/SusD family nutrient uptake outer membrane protein</fullName>
    </submittedName>
</protein>
<feature type="domain" description="SusD-like N-terminal" evidence="8">
    <location>
        <begin position="87"/>
        <end position="260"/>
    </location>
</feature>
<proteinExistence type="inferred from homology"/>
<keyword evidence="4" id="KW-0472">Membrane</keyword>
<organism evidence="9 10">
    <name type="scientific">Odoribacter splanchnicus</name>
    <dbReference type="NCBI Taxonomy" id="28118"/>
    <lineage>
        <taxon>Bacteria</taxon>
        <taxon>Pseudomonadati</taxon>
        <taxon>Bacteroidota</taxon>
        <taxon>Bacteroidia</taxon>
        <taxon>Bacteroidales</taxon>
        <taxon>Odoribacteraceae</taxon>
        <taxon>Odoribacter</taxon>
    </lineage>
</organism>
<comment type="similarity">
    <text evidence="2">Belongs to the SusD family.</text>
</comment>
<evidence type="ECO:0000256" key="2">
    <source>
        <dbReference type="ARBA" id="ARBA00006275"/>
    </source>
</evidence>
<dbReference type="Gene3D" id="1.25.40.390">
    <property type="match status" value="1"/>
</dbReference>
<dbReference type="RefSeq" id="WP_118159989.1">
    <property type="nucleotide sequence ID" value="NZ_JADNGC010000002.1"/>
</dbReference>
<evidence type="ECO:0000313" key="9">
    <source>
        <dbReference type="EMBL" id="RGU58026.1"/>
    </source>
</evidence>
<dbReference type="EMBL" id="QRYC01000003">
    <property type="protein sequence ID" value="RGU58026.1"/>
    <property type="molecule type" value="Genomic_DNA"/>
</dbReference>